<comment type="subcellular location">
    <subcellularLocation>
        <location evidence="1">Cell outer membrane</location>
    </subcellularLocation>
</comment>
<evidence type="ECO:0000256" key="2">
    <source>
        <dbReference type="ARBA" id="ARBA00023136"/>
    </source>
</evidence>
<gene>
    <name evidence="7" type="ORF">D9K81_08530</name>
</gene>
<dbReference type="InterPro" id="IPR050330">
    <property type="entry name" value="Bact_OuterMem_StrucFunc"/>
</dbReference>
<keyword evidence="5" id="KW-0732">Signal</keyword>
<dbReference type="PANTHER" id="PTHR30329">
    <property type="entry name" value="STATOR ELEMENT OF FLAGELLAR MOTOR COMPLEX"/>
    <property type="match status" value="1"/>
</dbReference>
<keyword evidence="3" id="KW-0998">Cell outer membrane</keyword>
<evidence type="ECO:0000259" key="6">
    <source>
        <dbReference type="PROSITE" id="PS51123"/>
    </source>
</evidence>
<dbReference type="RefSeq" id="WP_120375478.1">
    <property type="nucleotide sequence ID" value="NZ_RCHC01000008.1"/>
</dbReference>
<keyword evidence="8" id="KW-1185">Reference proteome</keyword>
<dbReference type="Proteomes" id="UP000280271">
    <property type="component" value="Unassembled WGS sequence"/>
</dbReference>
<comment type="caution">
    <text evidence="7">The sequence shown here is derived from an EMBL/GenBank/DDBJ whole genome shotgun (WGS) entry which is preliminary data.</text>
</comment>
<evidence type="ECO:0000313" key="8">
    <source>
        <dbReference type="Proteomes" id="UP000280271"/>
    </source>
</evidence>
<dbReference type="SUPFAM" id="SSF103088">
    <property type="entry name" value="OmpA-like"/>
    <property type="match status" value="1"/>
</dbReference>
<feature type="chain" id="PRO_5045777583" evidence="5">
    <location>
        <begin position="20"/>
        <end position="351"/>
    </location>
</feature>
<dbReference type="InterPro" id="IPR006665">
    <property type="entry name" value="OmpA-like"/>
</dbReference>
<dbReference type="PANTHER" id="PTHR30329:SF21">
    <property type="entry name" value="LIPOPROTEIN YIAD-RELATED"/>
    <property type="match status" value="1"/>
</dbReference>
<proteinExistence type="predicted"/>
<dbReference type="Pfam" id="PF00691">
    <property type="entry name" value="OmpA"/>
    <property type="match status" value="1"/>
</dbReference>
<name>A0ABX9TVH5_9GAMM</name>
<dbReference type="PROSITE" id="PS51123">
    <property type="entry name" value="OMPA_2"/>
    <property type="match status" value="1"/>
</dbReference>
<dbReference type="Gene3D" id="3.30.1330.60">
    <property type="entry name" value="OmpA-like domain"/>
    <property type="match status" value="1"/>
</dbReference>
<dbReference type="InterPro" id="IPR006664">
    <property type="entry name" value="OMP_bac"/>
</dbReference>
<sequence>MRLPILFLAGCLISGGATYAGVASKPSLERINVLSAQIVPYTAKDPLNRYHAYKAKMWLSYALNQSSEEGWTSAGQEALEQAQHIADQLATVQKLDLTTPVLSVSQVMRRDLWLQAEYLKQQGAIQKAPESLAHAEVMLVWAAAEYCELGWRHANAHFKAAEQALHEASERSGIYRVAGSADVKDLPSLHQLNGKGCNGVNATLWPLLKKQPQAETAVPMAVHNIVHFALDSAQLSFESQKILDQLSALLHAHPQIEVLLSGYTDPRANMQYNLALAERRIRSVKDYLLARHIDTGRMSEAVKGAQDFVQDQNSQIAHAKSRRVVLELSNTGELNIQLEPQATDLQIENRN</sequence>
<reference evidence="7 8" key="1">
    <citation type="submission" date="2018-09" db="EMBL/GenBank/DDBJ databases">
        <title>The draft genome of Acinetobacter sp. strains.</title>
        <authorList>
            <person name="Qin J."/>
            <person name="Feng Y."/>
            <person name="Zong Z."/>
        </authorList>
    </citation>
    <scope>NUCLEOTIDE SEQUENCE [LARGE SCALE GENOMIC DNA]</scope>
    <source>
        <strain evidence="7 8">WCHAc060005</strain>
    </source>
</reference>
<evidence type="ECO:0000256" key="5">
    <source>
        <dbReference type="SAM" id="SignalP"/>
    </source>
</evidence>
<organism evidence="7 8">
    <name type="scientific">Acinetobacter chengduensis</name>
    <dbReference type="NCBI Taxonomy" id="2420890"/>
    <lineage>
        <taxon>Bacteria</taxon>
        <taxon>Pseudomonadati</taxon>
        <taxon>Pseudomonadota</taxon>
        <taxon>Gammaproteobacteria</taxon>
        <taxon>Moraxellales</taxon>
        <taxon>Moraxellaceae</taxon>
        <taxon>Acinetobacter</taxon>
    </lineage>
</organism>
<evidence type="ECO:0000256" key="1">
    <source>
        <dbReference type="ARBA" id="ARBA00004442"/>
    </source>
</evidence>
<dbReference type="CDD" id="cd07185">
    <property type="entry name" value="OmpA_C-like"/>
    <property type="match status" value="1"/>
</dbReference>
<evidence type="ECO:0000256" key="4">
    <source>
        <dbReference type="PROSITE-ProRule" id="PRU00473"/>
    </source>
</evidence>
<feature type="signal peptide" evidence="5">
    <location>
        <begin position="1"/>
        <end position="19"/>
    </location>
</feature>
<evidence type="ECO:0000313" key="7">
    <source>
        <dbReference type="EMBL" id="RLL21735.1"/>
    </source>
</evidence>
<dbReference type="InterPro" id="IPR036737">
    <property type="entry name" value="OmpA-like_sf"/>
</dbReference>
<accession>A0ABX9TVH5</accession>
<dbReference type="PRINTS" id="PR01021">
    <property type="entry name" value="OMPADOMAIN"/>
</dbReference>
<evidence type="ECO:0000256" key="3">
    <source>
        <dbReference type="ARBA" id="ARBA00023237"/>
    </source>
</evidence>
<protein>
    <submittedName>
        <fullName evidence="7">OmpA family protein</fullName>
    </submittedName>
</protein>
<dbReference type="EMBL" id="RCHC01000008">
    <property type="protein sequence ID" value="RLL21735.1"/>
    <property type="molecule type" value="Genomic_DNA"/>
</dbReference>
<keyword evidence="2 4" id="KW-0472">Membrane</keyword>
<feature type="domain" description="OmpA-like" evidence="6">
    <location>
        <begin position="215"/>
        <end position="332"/>
    </location>
</feature>